<dbReference type="PANTHER" id="PTHR24322:SF736">
    <property type="entry name" value="RETINOL DEHYDROGENASE 10"/>
    <property type="match status" value="1"/>
</dbReference>
<dbReference type="Pfam" id="PF00106">
    <property type="entry name" value="adh_short"/>
    <property type="match status" value="1"/>
</dbReference>
<evidence type="ECO:0000256" key="2">
    <source>
        <dbReference type="ARBA" id="ARBA00023002"/>
    </source>
</evidence>
<sequence length="259" mass="29263">MKSFKNSYVIITGAGSGIGLELVRLIYPEARNILAVDISDSLLEKLQKEFLEIHVLKADLSSKEGNQHILNWVKSNWKSVDFCFANAGKAEYKPFTEQDWENMETLFQLNVHSPIQLGLSLKSLSQNSGFQHIITCSAISFWAIPGYSLYGATKAALLQWARAVWAEKEGNWLTLVFPIGTKTGFFEAAGKGTPKSFPLQSAQKVAQAIVKGVISGKKKIFPSTLFRVLLHLNNFIYVIRPFYQYLEYQKFKKWISKQS</sequence>
<comment type="caution">
    <text evidence="3">The sequence shown here is derived from an EMBL/GenBank/DDBJ whole genome shotgun (WGS) entry which is preliminary data.</text>
</comment>
<evidence type="ECO:0000256" key="1">
    <source>
        <dbReference type="ARBA" id="ARBA00006484"/>
    </source>
</evidence>
<comment type="similarity">
    <text evidence="1">Belongs to the short-chain dehydrogenases/reductases (SDR) family.</text>
</comment>
<gene>
    <name evidence="3" type="ORF">DFQ04_3272</name>
</gene>
<dbReference type="AlphaFoldDB" id="A0A4V3D1V2"/>
<dbReference type="PRINTS" id="PR00081">
    <property type="entry name" value="GDHRDH"/>
</dbReference>
<dbReference type="EMBL" id="SNYF01000009">
    <property type="protein sequence ID" value="TDQ14682.1"/>
    <property type="molecule type" value="Genomic_DNA"/>
</dbReference>
<name>A0A4V3D1V2_9BACT</name>
<dbReference type="Gene3D" id="3.40.50.720">
    <property type="entry name" value="NAD(P)-binding Rossmann-like Domain"/>
    <property type="match status" value="1"/>
</dbReference>
<dbReference type="CDD" id="cd05233">
    <property type="entry name" value="SDR_c"/>
    <property type="match status" value="1"/>
</dbReference>
<dbReference type="InterPro" id="IPR002347">
    <property type="entry name" value="SDR_fam"/>
</dbReference>
<keyword evidence="2" id="KW-0560">Oxidoreductase</keyword>
<dbReference type="InterPro" id="IPR036291">
    <property type="entry name" value="NAD(P)-bd_dom_sf"/>
</dbReference>
<dbReference type="OrthoDB" id="9794387at2"/>
<evidence type="ECO:0000313" key="4">
    <source>
        <dbReference type="Proteomes" id="UP000294535"/>
    </source>
</evidence>
<dbReference type="PANTHER" id="PTHR24322">
    <property type="entry name" value="PKSB"/>
    <property type="match status" value="1"/>
</dbReference>
<dbReference type="Proteomes" id="UP000294535">
    <property type="component" value="Unassembled WGS sequence"/>
</dbReference>
<proteinExistence type="inferred from homology"/>
<accession>A0A4V3D1V2</accession>
<dbReference type="GO" id="GO:0016616">
    <property type="term" value="F:oxidoreductase activity, acting on the CH-OH group of donors, NAD or NADP as acceptor"/>
    <property type="evidence" value="ECO:0007669"/>
    <property type="project" value="TreeGrafter"/>
</dbReference>
<reference evidence="3 4" key="1">
    <citation type="submission" date="2019-03" db="EMBL/GenBank/DDBJ databases">
        <title>Genomic Encyclopedia of Type Strains, Phase III (KMG-III): the genomes of soil and plant-associated and newly described type strains.</title>
        <authorList>
            <person name="Whitman W."/>
        </authorList>
    </citation>
    <scope>NUCLEOTIDE SEQUENCE [LARGE SCALE GENOMIC DNA]</scope>
    <source>
        <strain evidence="3 4">CECT 8446</strain>
    </source>
</reference>
<dbReference type="SUPFAM" id="SSF51735">
    <property type="entry name" value="NAD(P)-binding Rossmann-fold domains"/>
    <property type="match status" value="1"/>
</dbReference>
<organism evidence="3 4">
    <name type="scientific">Algoriphagus boseongensis</name>
    <dbReference type="NCBI Taxonomy" id="1442587"/>
    <lineage>
        <taxon>Bacteria</taxon>
        <taxon>Pseudomonadati</taxon>
        <taxon>Bacteroidota</taxon>
        <taxon>Cytophagia</taxon>
        <taxon>Cytophagales</taxon>
        <taxon>Cyclobacteriaceae</taxon>
        <taxon>Algoriphagus</taxon>
    </lineage>
</organism>
<dbReference type="RefSeq" id="WP_133557765.1">
    <property type="nucleotide sequence ID" value="NZ_SNYF01000009.1"/>
</dbReference>
<protein>
    <submittedName>
        <fullName evidence="3">Short-subunit dehydrogenase</fullName>
    </submittedName>
</protein>
<evidence type="ECO:0000313" key="3">
    <source>
        <dbReference type="EMBL" id="TDQ14682.1"/>
    </source>
</evidence>
<keyword evidence="4" id="KW-1185">Reference proteome</keyword>